<keyword evidence="5" id="KW-0547">Nucleotide-binding</keyword>
<feature type="domain" description="Histidine kinase/HSP90-like ATPase" evidence="9">
    <location>
        <begin position="650"/>
        <end position="747"/>
    </location>
</feature>
<dbReference type="EC" id="2.7.13.3" evidence="2"/>
<keyword evidence="4 10" id="KW-0808">Transferase</keyword>
<evidence type="ECO:0000256" key="1">
    <source>
        <dbReference type="ARBA" id="ARBA00000085"/>
    </source>
</evidence>
<keyword evidence="8" id="KW-0472">Membrane</keyword>
<evidence type="ECO:0000259" key="9">
    <source>
        <dbReference type="SMART" id="SM00387"/>
    </source>
</evidence>
<dbReference type="Proteomes" id="UP001324380">
    <property type="component" value="Chromosome"/>
</dbReference>
<accession>A0ABZ0TGV2</accession>
<organism evidence="10 11">
    <name type="scientific">Mucilaginibacter sabulilitoris</name>
    <dbReference type="NCBI Taxonomy" id="1173583"/>
    <lineage>
        <taxon>Bacteria</taxon>
        <taxon>Pseudomonadati</taxon>
        <taxon>Bacteroidota</taxon>
        <taxon>Sphingobacteriia</taxon>
        <taxon>Sphingobacteriales</taxon>
        <taxon>Sphingobacteriaceae</taxon>
        <taxon>Mucilaginibacter</taxon>
    </lineage>
</organism>
<dbReference type="SMART" id="SM00028">
    <property type="entry name" value="TPR"/>
    <property type="match status" value="3"/>
</dbReference>
<dbReference type="SMART" id="SM00387">
    <property type="entry name" value="HATPase_c"/>
    <property type="match status" value="1"/>
</dbReference>
<dbReference type="PANTHER" id="PTHR41523:SF8">
    <property type="entry name" value="ETHYLENE RESPONSE SENSOR PROTEIN"/>
    <property type="match status" value="1"/>
</dbReference>
<dbReference type="InterPro" id="IPR036890">
    <property type="entry name" value="HATPase_C_sf"/>
</dbReference>
<dbReference type="Gene3D" id="3.30.450.20">
    <property type="entry name" value="PAS domain"/>
    <property type="match status" value="1"/>
</dbReference>
<dbReference type="SUPFAM" id="SSF48452">
    <property type="entry name" value="TPR-like"/>
    <property type="match status" value="2"/>
</dbReference>
<dbReference type="InterPro" id="IPR011495">
    <property type="entry name" value="Sig_transdc_His_kin_sub2_dim/P"/>
</dbReference>
<dbReference type="Pfam" id="PF07568">
    <property type="entry name" value="HisKA_2"/>
    <property type="match status" value="1"/>
</dbReference>
<dbReference type="Gene3D" id="3.30.565.10">
    <property type="entry name" value="Histidine kinase-like ATPase, C-terminal domain"/>
    <property type="match status" value="1"/>
</dbReference>
<dbReference type="Gene3D" id="1.25.40.10">
    <property type="entry name" value="Tetratricopeptide repeat domain"/>
    <property type="match status" value="2"/>
</dbReference>
<reference evidence="10 11" key="1">
    <citation type="submission" date="2023-11" db="EMBL/GenBank/DDBJ databases">
        <title>Analysis of the Genomes of Mucilaginibacter gossypii cycad 4 and M. sabulilitoris SNA2: microbes with the potential for plant growth promotion.</title>
        <authorList>
            <person name="Hirsch A.M."/>
            <person name="Humm E."/>
            <person name="Rubbi M."/>
            <person name="Del Vecchio G."/>
            <person name="Ha S.M."/>
            <person name="Pellegrini M."/>
            <person name="Gunsalus R.P."/>
        </authorList>
    </citation>
    <scope>NUCLEOTIDE SEQUENCE [LARGE SCALE GENOMIC DNA]</scope>
    <source>
        <strain evidence="10 11">SNA2</strain>
    </source>
</reference>
<protein>
    <recommendedName>
        <fullName evidence="2">histidine kinase</fullName>
        <ecNumber evidence="2">2.7.13.3</ecNumber>
    </recommendedName>
</protein>
<dbReference type="InterPro" id="IPR003594">
    <property type="entry name" value="HATPase_dom"/>
</dbReference>
<dbReference type="EMBL" id="CP139558">
    <property type="protein sequence ID" value="WPU90934.1"/>
    <property type="molecule type" value="Genomic_DNA"/>
</dbReference>
<dbReference type="GO" id="GO:0004673">
    <property type="term" value="F:protein histidine kinase activity"/>
    <property type="evidence" value="ECO:0007669"/>
    <property type="project" value="UniProtKB-EC"/>
</dbReference>
<dbReference type="InterPro" id="IPR019734">
    <property type="entry name" value="TPR_rpt"/>
</dbReference>
<keyword evidence="7" id="KW-0067">ATP-binding</keyword>
<keyword evidence="3" id="KW-0597">Phosphoprotein</keyword>
<keyword evidence="8" id="KW-0812">Transmembrane</keyword>
<dbReference type="InterPro" id="IPR011990">
    <property type="entry name" value="TPR-like_helical_dom_sf"/>
</dbReference>
<feature type="transmembrane region" description="Helical" evidence="8">
    <location>
        <begin position="494"/>
        <end position="514"/>
    </location>
</feature>
<dbReference type="Pfam" id="PF02518">
    <property type="entry name" value="HATPase_c"/>
    <property type="match status" value="1"/>
</dbReference>
<keyword evidence="11" id="KW-1185">Reference proteome</keyword>
<evidence type="ECO:0000256" key="2">
    <source>
        <dbReference type="ARBA" id="ARBA00012438"/>
    </source>
</evidence>
<sequence>MHKSIIVILSIAVTTAILIIFPLAALGQYYPSPQPEDPSNEHVLLKQLSSVSGKDKVRVLLRLTNLYLNKPLRRDADMKRAMAFGISARDSSIKYNDKKSKDQALLFIADIFTFQNNMQAAENILPALKDTAKAVLCLNLSYKYGNMDAPDQQSVWEKGLYFAEQARLLSIQFHLQLYEIKALEDKAYIHILQSKGDPEKEYLEALKRYRTLKYPYLQYTFYGLAAYYFYTGHPEKSEYYSEEAIKTMRATKDTLIAGDIYFAYGHISFNNENYQKAFDLGNLALKYLKIHAGMFCLNQRIVFILPVRALRKMKKYSEAIGYVRRMQAEYPATNTGDKIEDALFLGNIYRDMKAYKKAEEAFLMAFKINKTQANPSVYVYKDIAQVYVESKQYAKAKPFLNLVVNHKNNTFSSGEKSHLDYLFFLTDSATGDYFQAIKHLSLYHNAQEFELRNSKEENAKKLAVQFETRQKEDRIKLLNQRAALDKSNLQRATMVKNVTIGGIVLALIIAALLYRQSRLRKKNNKIITQQNELITHKNELLENLVIEKEWLLKEVHHRVKNNLQIVMSLLYTQAAYLQNNDAIDAIRDSRNRMQAISIIHQKLYSKSNVAGIVMSDYVADLVRHLCDSYDCARRRIRFKELIEPVNLDSSQAVPLGLILNEAITNSIKYAFGDDSGEIIIESNLLDTETIGLKIADNGRGLPIGFNLSETSSLGMEMIRALSKQLGASFEIENDSGVVITLKFKIEHARANAVIT</sequence>
<evidence type="ECO:0000256" key="8">
    <source>
        <dbReference type="SAM" id="Phobius"/>
    </source>
</evidence>
<evidence type="ECO:0000313" key="11">
    <source>
        <dbReference type="Proteomes" id="UP001324380"/>
    </source>
</evidence>
<name>A0ABZ0TGV2_9SPHI</name>
<dbReference type="RefSeq" id="WP_321560105.1">
    <property type="nucleotide sequence ID" value="NZ_CP139558.1"/>
</dbReference>
<dbReference type="PANTHER" id="PTHR41523">
    <property type="entry name" value="TWO-COMPONENT SYSTEM SENSOR PROTEIN"/>
    <property type="match status" value="1"/>
</dbReference>
<evidence type="ECO:0000256" key="5">
    <source>
        <dbReference type="ARBA" id="ARBA00022741"/>
    </source>
</evidence>
<gene>
    <name evidence="10" type="ORF">SNE25_16565</name>
</gene>
<evidence type="ECO:0000313" key="10">
    <source>
        <dbReference type="EMBL" id="WPU90934.1"/>
    </source>
</evidence>
<evidence type="ECO:0000256" key="3">
    <source>
        <dbReference type="ARBA" id="ARBA00022553"/>
    </source>
</evidence>
<comment type="catalytic activity">
    <reaction evidence="1">
        <text>ATP + protein L-histidine = ADP + protein N-phospho-L-histidine.</text>
        <dbReference type="EC" id="2.7.13.3"/>
    </reaction>
</comment>
<keyword evidence="8" id="KW-1133">Transmembrane helix</keyword>
<evidence type="ECO:0000256" key="7">
    <source>
        <dbReference type="ARBA" id="ARBA00022840"/>
    </source>
</evidence>
<evidence type="ECO:0000256" key="4">
    <source>
        <dbReference type="ARBA" id="ARBA00022679"/>
    </source>
</evidence>
<proteinExistence type="predicted"/>
<keyword evidence="6 10" id="KW-0418">Kinase</keyword>
<evidence type="ECO:0000256" key="6">
    <source>
        <dbReference type="ARBA" id="ARBA00022777"/>
    </source>
</evidence>
<dbReference type="SUPFAM" id="SSF55874">
    <property type="entry name" value="ATPase domain of HSP90 chaperone/DNA topoisomerase II/histidine kinase"/>
    <property type="match status" value="1"/>
</dbReference>